<reference evidence="2" key="1">
    <citation type="journal article" date="2019" name="Sci. Rep.">
        <title>Draft genome of Tanacetum cinerariifolium, the natural source of mosquito coil.</title>
        <authorList>
            <person name="Yamashiro T."/>
            <person name="Shiraishi A."/>
            <person name="Satake H."/>
            <person name="Nakayama K."/>
        </authorList>
    </citation>
    <scope>NUCLEOTIDE SEQUENCE</scope>
</reference>
<feature type="compositionally biased region" description="Basic and acidic residues" evidence="1">
    <location>
        <begin position="212"/>
        <end position="222"/>
    </location>
</feature>
<organism evidence="2">
    <name type="scientific">Tanacetum cinerariifolium</name>
    <name type="common">Dalmatian daisy</name>
    <name type="synonym">Chrysanthemum cinerariifolium</name>
    <dbReference type="NCBI Taxonomy" id="118510"/>
    <lineage>
        <taxon>Eukaryota</taxon>
        <taxon>Viridiplantae</taxon>
        <taxon>Streptophyta</taxon>
        <taxon>Embryophyta</taxon>
        <taxon>Tracheophyta</taxon>
        <taxon>Spermatophyta</taxon>
        <taxon>Magnoliopsida</taxon>
        <taxon>eudicotyledons</taxon>
        <taxon>Gunneridae</taxon>
        <taxon>Pentapetalae</taxon>
        <taxon>asterids</taxon>
        <taxon>campanulids</taxon>
        <taxon>Asterales</taxon>
        <taxon>Asteraceae</taxon>
        <taxon>Asteroideae</taxon>
        <taxon>Anthemideae</taxon>
        <taxon>Anthemidinae</taxon>
        <taxon>Tanacetum</taxon>
    </lineage>
</organism>
<dbReference type="EMBL" id="BKCJ010017817">
    <property type="protein sequence ID" value="GEV22686.1"/>
    <property type="molecule type" value="Genomic_DNA"/>
</dbReference>
<feature type="compositionally biased region" description="Polar residues" evidence="1">
    <location>
        <begin position="193"/>
        <end position="210"/>
    </location>
</feature>
<proteinExistence type="predicted"/>
<comment type="caution">
    <text evidence="2">The sequence shown here is derived from an EMBL/GenBank/DDBJ whole genome shotgun (WGS) entry which is preliminary data.</text>
</comment>
<evidence type="ECO:0000256" key="1">
    <source>
        <dbReference type="SAM" id="MobiDB-lite"/>
    </source>
</evidence>
<feature type="region of interest" description="Disordered" evidence="1">
    <location>
        <begin position="193"/>
        <end position="222"/>
    </location>
</feature>
<evidence type="ECO:0000313" key="2">
    <source>
        <dbReference type="EMBL" id="GEV22686.1"/>
    </source>
</evidence>
<gene>
    <name evidence="2" type="ORF">Tci_094663</name>
</gene>
<protein>
    <recommendedName>
        <fullName evidence="3">Retrovirus-related Pol polyprotein from transposon TNT 1-94</fullName>
    </recommendedName>
</protein>
<accession>A0A699GN53</accession>
<dbReference type="AlphaFoldDB" id="A0A699GN53"/>
<sequence length="222" mass="25132">MIYQALLCIIGDYDDALVCCVENTVKDRIMDSGASFHATYYKEELDRFRLRSSKDVRYILGLKRRLILAGQLDKEGYHVGFGDQQWKVTKGSLVVARGNKHGSLYMVEKAIALHLMHQSKDLATMILLSKTAAGVVVVKDACGEDMKCTFIGIDSDEMRHNLGIRRVTRLFEVEILHLWTRFMEPEHGLSSEITQSLCGSSDTSEWSKNSRSFKDSGRSDEE</sequence>
<evidence type="ECO:0008006" key="3">
    <source>
        <dbReference type="Google" id="ProtNLM"/>
    </source>
</evidence>
<name>A0A699GN53_TANCI</name>